<evidence type="ECO:0000313" key="2">
    <source>
        <dbReference type="EMBL" id="QHS92881.1"/>
    </source>
</evidence>
<feature type="compositionally biased region" description="Basic and acidic residues" evidence="1">
    <location>
        <begin position="15"/>
        <end position="26"/>
    </location>
</feature>
<protein>
    <recommendedName>
        <fullName evidence="3">Transcription factor TFIIB cyclin-like domain-containing protein</fullName>
    </recommendedName>
</protein>
<dbReference type="CDD" id="cd00043">
    <property type="entry name" value="CYCLIN_SF"/>
    <property type="match status" value="1"/>
</dbReference>
<evidence type="ECO:0000256" key="1">
    <source>
        <dbReference type="SAM" id="MobiDB-lite"/>
    </source>
</evidence>
<proteinExistence type="predicted"/>
<evidence type="ECO:0008006" key="3">
    <source>
        <dbReference type="Google" id="ProtNLM"/>
    </source>
</evidence>
<dbReference type="InterPro" id="IPR036915">
    <property type="entry name" value="Cyclin-like_sf"/>
</dbReference>
<dbReference type="Gene3D" id="1.10.472.10">
    <property type="entry name" value="Cyclin-like"/>
    <property type="match status" value="2"/>
</dbReference>
<feature type="region of interest" description="Disordered" evidence="1">
    <location>
        <begin position="1"/>
        <end position="26"/>
    </location>
</feature>
<dbReference type="EMBL" id="MN739193">
    <property type="protein sequence ID" value="QHS92881.1"/>
    <property type="molecule type" value="Genomic_DNA"/>
</dbReference>
<accession>A0A6C0BMB4</accession>
<dbReference type="SUPFAM" id="SSF47954">
    <property type="entry name" value="Cyclin-like"/>
    <property type="match status" value="2"/>
</dbReference>
<name>A0A6C0BMB4_9ZZZZ</name>
<reference evidence="2" key="1">
    <citation type="journal article" date="2020" name="Nature">
        <title>Giant virus diversity and host interactions through global metagenomics.</title>
        <authorList>
            <person name="Schulz F."/>
            <person name="Roux S."/>
            <person name="Paez-Espino D."/>
            <person name="Jungbluth S."/>
            <person name="Walsh D.A."/>
            <person name="Denef V.J."/>
            <person name="McMahon K.D."/>
            <person name="Konstantinidis K.T."/>
            <person name="Eloe-Fadrosh E.A."/>
            <person name="Kyrpides N.C."/>
            <person name="Woyke T."/>
        </authorList>
    </citation>
    <scope>NUCLEOTIDE SEQUENCE</scope>
    <source>
        <strain evidence="2">GVMAG-M-3300017651-5</strain>
    </source>
</reference>
<organism evidence="2">
    <name type="scientific">viral metagenome</name>
    <dbReference type="NCBI Taxonomy" id="1070528"/>
    <lineage>
        <taxon>unclassified sequences</taxon>
        <taxon>metagenomes</taxon>
        <taxon>organismal metagenomes</taxon>
    </lineage>
</organism>
<sequence>MTDLSIQDPAINPIEEDKPKKKIKNPEKSIRSFLEDLQLPDDVKNEAESIYSRLHISQRKRKKRLLVVYYCLYNAYKVLGLSYVPNLLADMVGIDRKDISKAISSCFPLQSGYYPPQVQRNPRDFIPQCIEVLNLDLMLADEVIDLYNQVMKSEKSRLLAEKAPQSVAAGMIMYFSSTRGFIVDKEQFSKLIGVSEFTLDTITKLIIHVHNT</sequence>
<dbReference type="AlphaFoldDB" id="A0A6C0BMB4"/>